<reference evidence="1" key="4">
    <citation type="submission" date="2019-03" db="UniProtKB">
        <authorList>
            <consortium name="EnsemblPlants"/>
        </authorList>
    </citation>
    <scope>IDENTIFICATION</scope>
</reference>
<dbReference type="Proteomes" id="UP000015105">
    <property type="component" value="Chromosome 4D"/>
</dbReference>
<proteinExistence type="predicted"/>
<dbReference type="EnsemblPlants" id="AET4Gv20356300.3">
    <property type="protein sequence ID" value="AET4Gv20356300.3"/>
    <property type="gene ID" value="AET4Gv20356300"/>
</dbReference>
<dbReference type="AlphaFoldDB" id="A0A453HYD8"/>
<reference evidence="1" key="3">
    <citation type="journal article" date="2017" name="Nature">
        <title>Genome sequence of the progenitor of the wheat D genome Aegilops tauschii.</title>
        <authorList>
            <person name="Luo M.C."/>
            <person name="Gu Y.Q."/>
            <person name="Puiu D."/>
            <person name="Wang H."/>
            <person name="Twardziok S.O."/>
            <person name="Deal K.R."/>
            <person name="Huo N."/>
            <person name="Zhu T."/>
            <person name="Wang L."/>
            <person name="Wang Y."/>
            <person name="McGuire P.E."/>
            <person name="Liu S."/>
            <person name="Long H."/>
            <person name="Ramasamy R.K."/>
            <person name="Rodriguez J.C."/>
            <person name="Van S.L."/>
            <person name="Yuan L."/>
            <person name="Wang Z."/>
            <person name="Xia Z."/>
            <person name="Xiao L."/>
            <person name="Anderson O.D."/>
            <person name="Ouyang S."/>
            <person name="Liang Y."/>
            <person name="Zimin A.V."/>
            <person name="Pertea G."/>
            <person name="Qi P."/>
            <person name="Bennetzen J.L."/>
            <person name="Dai X."/>
            <person name="Dawson M.W."/>
            <person name="Muller H.G."/>
            <person name="Kugler K."/>
            <person name="Rivarola-Duarte L."/>
            <person name="Spannagl M."/>
            <person name="Mayer K.F.X."/>
            <person name="Lu F.H."/>
            <person name="Bevan M.W."/>
            <person name="Leroy P."/>
            <person name="Li P."/>
            <person name="You F.M."/>
            <person name="Sun Q."/>
            <person name="Liu Z."/>
            <person name="Lyons E."/>
            <person name="Wicker T."/>
            <person name="Salzberg S.L."/>
            <person name="Devos K.M."/>
            <person name="Dvorak J."/>
        </authorList>
    </citation>
    <scope>NUCLEOTIDE SEQUENCE [LARGE SCALE GENOMIC DNA]</scope>
    <source>
        <strain evidence="1">cv. AL8/78</strain>
    </source>
</reference>
<accession>A0A453HYD8</accession>
<keyword evidence="2" id="KW-1185">Reference proteome</keyword>
<evidence type="ECO:0000313" key="2">
    <source>
        <dbReference type="Proteomes" id="UP000015105"/>
    </source>
</evidence>
<organism evidence="1 2">
    <name type="scientific">Aegilops tauschii subsp. strangulata</name>
    <name type="common">Goatgrass</name>
    <dbReference type="NCBI Taxonomy" id="200361"/>
    <lineage>
        <taxon>Eukaryota</taxon>
        <taxon>Viridiplantae</taxon>
        <taxon>Streptophyta</taxon>
        <taxon>Embryophyta</taxon>
        <taxon>Tracheophyta</taxon>
        <taxon>Spermatophyta</taxon>
        <taxon>Magnoliopsida</taxon>
        <taxon>Liliopsida</taxon>
        <taxon>Poales</taxon>
        <taxon>Poaceae</taxon>
        <taxon>BOP clade</taxon>
        <taxon>Pooideae</taxon>
        <taxon>Triticodae</taxon>
        <taxon>Triticeae</taxon>
        <taxon>Triticinae</taxon>
        <taxon>Aegilops</taxon>
    </lineage>
</organism>
<sequence>MDATVVEESVHVVASSRKGFCRIFGLAVVNWFTPGACRQGGHWANHKAMPPGRARDGCQARHEPFRPHFQVQRQGSHCGVREGTSASASIFLPKFC</sequence>
<dbReference type="Gramene" id="AET4Gv20356300.3">
    <property type="protein sequence ID" value="AET4Gv20356300.3"/>
    <property type="gene ID" value="AET4Gv20356300"/>
</dbReference>
<reference evidence="2" key="2">
    <citation type="journal article" date="2017" name="Nat. Plants">
        <title>The Aegilops tauschii genome reveals multiple impacts of transposons.</title>
        <authorList>
            <person name="Zhao G."/>
            <person name="Zou C."/>
            <person name="Li K."/>
            <person name="Wang K."/>
            <person name="Li T."/>
            <person name="Gao L."/>
            <person name="Zhang X."/>
            <person name="Wang H."/>
            <person name="Yang Z."/>
            <person name="Liu X."/>
            <person name="Jiang W."/>
            <person name="Mao L."/>
            <person name="Kong X."/>
            <person name="Jiao Y."/>
            <person name="Jia J."/>
        </authorList>
    </citation>
    <scope>NUCLEOTIDE SEQUENCE [LARGE SCALE GENOMIC DNA]</scope>
    <source>
        <strain evidence="2">cv. AL8/78</strain>
    </source>
</reference>
<reference evidence="2" key="1">
    <citation type="journal article" date="2014" name="Science">
        <title>Ancient hybridizations among the ancestral genomes of bread wheat.</title>
        <authorList>
            <consortium name="International Wheat Genome Sequencing Consortium,"/>
            <person name="Marcussen T."/>
            <person name="Sandve S.R."/>
            <person name="Heier L."/>
            <person name="Spannagl M."/>
            <person name="Pfeifer M."/>
            <person name="Jakobsen K.S."/>
            <person name="Wulff B.B."/>
            <person name="Steuernagel B."/>
            <person name="Mayer K.F."/>
            <person name="Olsen O.A."/>
        </authorList>
    </citation>
    <scope>NUCLEOTIDE SEQUENCE [LARGE SCALE GENOMIC DNA]</scope>
    <source>
        <strain evidence="2">cv. AL8/78</strain>
    </source>
</reference>
<protein>
    <submittedName>
        <fullName evidence="1">Uncharacterized protein</fullName>
    </submittedName>
</protein>
<reference evidence="1" key="5">
    <citation type="journal article" date="2021" name="G3 (Bethesda)">
        <title>Aegilops tauschii genome assembly Aet v5.0 features greater sequence contiguity and improved annotation.</title>
        <authorList>
            <person name="Wang L."/>
            <person name="Zhu T."/>
            <person name="Rodriguez J.C."/>
            <person name="Deal K.R."/>
            <person name="Dubcovsky J."/>
            <person name="McGuire P.E."/>
            <person name="Lux T."/>
            <person name="Spannagl M."/>
            <person name="Mayer K.F.X."/>
            <person name="Baldrich P."/>
            <person name="Meyers B.C."/>
            <person name="Huo N."/>
            <person name="Gu Y.Q."/>
            <person name="Zhou H."/>
            <person name="Devos K.M."/>
            <person name="Bennetzen J.L."/>
            <person name="Unver T."/>
            <person name="Budak H."/>
            <person name="Gulick P.J."/>
            <person name="Galiba G."/>
            <person name="Kalapos B."/>
            <person name="Nelson D.R."/>
            <person name="Li P."/>
            <person name="You F.M."/>
            <person name="Luo M.C."/>
            <person name="Dvorak J."/>
        </authorList>
    </citation>
    <scope>NUCLEOTIDE SEQUENCE [LARGE SCALE GENOMIC DNA]</scope>
    <source>
        <strain evidence="1">cv. AL8/78</strain>
    </source>
</reference>
<evidence type="ECO:0000313" key="1">
    <source>
        <dbReference type="EnsemblPlants" id="AET4Gv20356300.3"/>
    </source>
</evidence>
<name>A0A453HYD8_AEGTS</name>